<dbReference type="OrthoDB" id="5368533at2"/>
<dbReference type="RefSeq" id="WP_015903856.1">
    <property type="nucleotide sequence ID" value="NC_012108.1"/>
</dbReference>
<dbReference type="InterPro" id="IPR008201">
    <property type="entry name" value="HepT-like"/>
</dbReference>
<dbReference type="KEGG" id="dat:HRM2_19770"/>
<keyword evidence="2" id="KW-0540">Nuclease</keyword>
<evidence type="ECO:0000256" key="3">
    <source>
        <dbReference type="ARBA" id="ARBA00022801"/>
    </source>
</evidence>
<evidence type="ECO:0000256" key="1">
    <source>
        <dbReference type="ARBA" id="ARBA00022649"/>
    </source>
</evidence>
<dbReference type="GO" id="GO:0004540">
    <property type="term" value="F:RNA nuclease activity"/>
    <property type="evidence" value="ECO:0007669"/>
    <property type="project" value="InterPro"/>
</dbReference>
<evidence type="ECO:0000313" key="6">
    <source>
        <dbReference type="Proteomes" id="UP000000442"/>
    </source>
</evidence>
<dbReference type="InterPro" id="IPR052379">
    <property type="entry name" value="Type_VII_TA_RNase"/>
</dbReference>
<dbReference type="InterPro" id="IPR037038">
    <property type="entry name" value="HepT-like_sf"/>
</dbReference>
<accession>C0QCK1</accession>
<dbReference type="PANTHER" id="PTHR33397:SF3">
    <property type="entry name" value="MRNA NUCLEASE HEPT"/>
    <property type="match status" value="1"/>
</dbReference>
<dbReference type="Gene3D" id="1.20.120.580">
    <property type="entry name" value="bsu32300-like"/>
    <property type="match status" value="1"/>
</dbReference>
<gene>
    <name evidence="5" type="ordered locus">HRM2_19770</name>
</gene>
<proteinExistence type="inferred from homology"/>
<evidence type="ECO:0008006" key="7">
    <source>
        <dbReference type="Google" id="ProtNLM"/>
    </source>
</evidence>
<dbReference type="Proteomes" id="UP000000442">
    <property type="component" value="Chromosome"/>
</dbReference>
<dbReference type="PANTHER" id="PTHR33397">
    <property type="entry name" value="UPF0331 PROTEIN YUTE"/>
    <property type="match status" value="1"/>
</dbReference>
<dbReference type="eggNOG" id="COG2445">
    <property type="taxonomic scope" value="Bacteria"/>
</dbReference>
<keyword evidence="1" id="KW-1277">Toxin-antitoxin system</keyword>
<name>C0QCK1_DESAH</name>
<dbReference type="HOGENOM" id="CLU_142825_1_1_7"/>
<organism evidence="5 6">
    <name type="scientific">Desulforapulum autotrophicum (strain ATCC 43914 / DSM 3382 / VKM B-1955 / HRM2)</name>
    <name type="common">Desulfobacterium autotrophicum</name>
    <dbReference type="NCBI Taxonomy" id="177437"/>
    <lineage>
        <taxon>Bacteria</taxon>
        <taxon>Pseudomonadati</taxon>
        <taxon>Thermodesulfobacteriota</taxon>
        <taxon>Desulfobacteria</taxon>
        <taxon>Desulfobacterales</taxon>
        <taxon>Desulfobacteraceae</taxon>
        <taxon>Desulforapulum</taxon>
    </lineage>
</organism>
<dbReference type="GO" id="GO:0016787">
    <property type="term" value="F:hydrolase activity"/>
    <property type="evidence" value="ECO:0007669"/>
    <property type="project" value="UniProtKB-KW"/>
</dbReference>
<evidence type="ECO:0000256" key="2">
    <source>
        <dbReference type="ARBA" id="ARBA00022722"/>
    </source>
</evidence>
<dbReference type="STRING" id="177437.HRM2_19770"/>
<dbReference type="Pfam" id="PF01934">
    <property type="entry name" value="HepT-like"/>
    <property type="match status" value="1"/>
</dbReference>
<keyword evidence="3" id="KW-0378">Hydrolase</keyword>
<dbReference type="GO" id="GO:0110001">
    <property type="term" value="C:toxin-antitoxin complex"/>
    <property type="evidence" value="ECO:0007669"/>
    <property type="project" value="InterPro"/>
</dbReference>
<evidence type="ECO:0000256" key="4">
    <source>
        <dbReference type="ARBA" id="ARBA00024207"/>
    </source>
</evidence>
<protein>
    <recommendedName>
        <fullName evidence="7">DUF86 domain-containing protein</fullName>
    </recommendedName>
</protein>
<dbReference type="NCBIfam" id="NF047751">
    <property type="entry name" value="HepT_toxin"/>
    <property type="match status" value="1"/>
</dbReference>
<dbReference type="EMBL" id="CP001087">
    <property type="protein sequence ID" value="ACN15078.1"/>
    <property type="molecule type" value="Genomic_DNA"/>
</dbReference>
<sequence>MDKQIILDKLSSLKRCVERVESKVPKNSAVLKIDFDLQDIISLNLQRAVQVSVDIAAHINAGLDDARPPASMTDSFDNLNRAGILSESLCIRMKKSVGYRNIAVHEYSTINWDLVFSVATKNLNDFREFSKSILTWLKVQS</sequence>
<keyword evidence="6" id="KW-1185">Reference proteome</keyword>
<reference evidence="5 6" key="1">
    <citation type="journal article" date="2009" name="Environ. Microbiol.">
        <title>Genome sequence of Desulfobacterium autotrophicum HRM2, a marine sulfate reducer oxidizing organic carbon completely to carbon dioxide.</title>
        <authorList>
            <person name="Strittmatter A.W."/>
            <person name="Liesegang H."/>
            <person name="Rabus R."/>
            <person name="Decker I."/>
            <person name="Amann J."/>
            <person name="Andres S."/>
            <person name="Henne A."/>
            <person name="Fricke W.F."/>
            <person name="Martinez-Arias R."/>
            <person name="Bartels D."/>
            <person name="Goesmann A."/>
            <person name="Krause L."/>
            <person name="Puehler A."/>
            <person name="Klenk H.P."/>
            <person name="Richter M."/>
            <person name="Schuler M."/>
            <person name="Gloeckner F.O."/>
            <person name="Meyerdierks A."/>
            <person name="Gottschalk G."/>
            <person name="Amann R."/>
        </authorList>
    </citation>
    <scope>NUCLEOTIDE SEQUENCE [LARGE SCALE GENOMIC DNA]</scope>
    <source>
        <strain evidence="6">ATCC 43914 / DSM 3382 / HRM2</strain>
    </source>
</reference>
<comment type="similarity">
    <text evidence="4">Belongs to the HepT RNase toxin family.</text>
</comment>
<dbReference type="AlphaFoldDB" id="C0QCK1"/>
<evidence type="ECO:0000313" key="5">
    <source>
        <dbReference type="EMBL" id="ACN15078.1"/>
    </source>
</evidence>